<evidence type="ECO:0000256" key="2">
    <source>
        <dbReference type="ARBA" id="ARBA00022723"/>
    </source>
</evidence>
<protein>
    <submittedName>
        <fullName evidence="8">Carbon-monoxide dehydrogenase small subunit</fullName>
    </submittedName>
</protein>
<dbReference type="EMBL" id="FUZT01000005">
    <property type="protein sequence ID" value="SKC69286.1"/>
    <property type="molecule type" value="Genomic_DNA"/>
</dbReference>
<dbReference type="GO" id="GO:0051537">
    <property type="term" value="F:2 iron, 2 sulfur cluster binding"/>
    <property type="evidence" value="ECO:0007669"/>
    <property type="project" value="UniProtKB-KW"/>
</dbReference>
<evidence type="ECO:0000256" key="1">
    <source>
        <dbReference type="ARBA" id="ARBA00022714"/>
    </source>
</evidence>
<dbReference type="GO" id="GO:0016491">
    <property type="term" value="F:oxidoreductase activity"/>
    <property type="evidence" value="ECO:0007669"/>
    <property type="project" value="UniProtKB-KW"/>
</dbReference>
<dbReference type="CDD" id="cd00207">
    <property type="entry name" value="fer2"/>
    <property type="match status" value="1"/>
</dbReference>
<proteinExistence type="predicted"/>
<dbReference type="GO" id="GO:0046872">
    <property type="term" value="F:metal ion binding"/>
    <property type="evidence" value="ECO:0007669"/>
    <property type="project" value="UniProtKB-KW"/>
</dbReference>
<dbReference type="SUPFAM" id="SSF47741">
    <property type="entry name" value="CO dehydrogenase ISP C-domain like"/>
    <property type="match status" value="1"/>
</dbReference>
<sequence length="165" mass="17865">MDVQFLTIEIEVNGTKIVKNVTPSTTLLELIRNELNLKGTKQGCDNGNCGACTVLMDGKPVNSCITLAAQADGKKILTIEGLSKEGSLDPIQKAFVDKGAVQCGFCTPGMVMSAKGLLDKTSHPDEQEIREAISGNYCRCTGYTKIIEAIKYCSENINDIKEKEE</sequence>
<dbReference type="Pfam" id="PF00111">
    <property type="entry name" value="Fer2"/>
    <property type="match status" value="1"/>
</dbReference>
<dbReference type="InterPro" id="IPR006058">
    <property type="entry name" value="2Fe2S_fd_BS"/>
</dbReference>
<dbReference type="Pfam" id="PF01799">
    <property type="entry name" value="Fer2_2"/>
    <property type="match status" value="1"/>
</dbReference>
<dbReference type="PROSITE" id="PS00197">
    <property type="entry name" value="2FE2S_FER_1"/>
    <property type="match status" value="1"/>
</dbReference>
<dbReference type="Proteomes" id="UP000190285">
    <property type="component" value="Unassembled WGS sequence"/>
</dbReference>
<dbReference type="PANTHER" id="PTHR44379">
    <property type="entry name" value="OXIDOREDUCTASE WITH IRON-SULFUR SUBUNIT"/>
    <property type="match status" value="1"/>
</dbReference>
<evidence type="ECO:0000256" key="6">
    <source>
        <dbReference type="ARBA" id="ARBA00060707"/>
    </source>
</evidence>
<keyword evidence="4" id="KW-0408">Iron</keyword>
<dbReference type="Gene3D" id="1.10.150.120">
    <property type="entry name" value="[2Fe-2S]-binding domain"/>
    <property type="match status" value="1"/>
</dbReference>
<dbReference type="STRING" id="36842.SAMN02194393_02230"/>
<evidence type="ECO:0000256" key="5">
    <source>
        <dbReference type="ARBA" id="ARBA00023014"/>
    </source>
</evidence>
<keyword evidence="3" id="KW-0560">Oxidoreductase</keyword>
<dbReference type="PROSITE" id="PS51085">
    <property type="entry name" value="2FE2S_FER_2"/>
    <property type="match status" value="1"/>
</dbReference>
<comment type="pathway">
    <text evidence="6">Alkaloid degradation; nicotine degradation.</text>
</comment>
<dbReference type="InterPro" id="IPR036010">
    <property type="entry name" value="2Fe-2S_ferredoxin-like_sf"/>
</dbReference>
<evidence type="ECO:0000313" key="8">
    <source>
        <dbReference type="EMBL" id="SKC69286.1"/>
    </source>
</evidence>
<evidence type="ECO:0000256" key="3">
    <source>
        <dbReference type="ARBA" id="ARBA00023002"/>
    </source>
</evidence>
<evidence type="ECO:0000313" key="9">
    <source>
        <dbReference type="Proteomes" id="UP000190285"/>
    </source>
</evidence>
<dbReference type="InterPro" id="IPR012675">
    <property type="entry name" value="Beta-grasp_dom_sf"/>
</dbReference>
<dbReference type="InterPro" id="IPR002888">
    <property type="entry name" value="2Fe-2S-bd"/>
</dbReference>
<keyword evidence="1" id="KW-0001">2Fe-2S</keyword>
<dbReference type="FunFam" id="1.10.150.120:FF:000003">
    <property type="entry name" value="Carbon monoxide dehydrogenase, small subunit"/>
    <property type="match status" value="1"/>
</dbReference>
<name>A0A1T5KZR8_9FIRM</name>
<accession>A0A1T5KZR8</accession>
<dbReference type="InterPro" id="IPR036884">
    <property type="entry name" value="2Fe-2S-bd_dom_sf"/>
</dbReference>
<dbReference type="SUPFAM" id="SSF54292">
    <property type="entry name" value="2Fe-2S ferredoxin-like"/>
    <property type="match status" value="1"/>
</dbReference>
<dbReference type="Gene3D" id="3.10.20.30">
    <property type="match status" value="1"/>
</dbReference>
<dbReference type="InterPro" id="IPR051452">
    <property type="entry name" value="Diverse_Oxidoreductases"/>
</dbReference>
<dbReference type="RefSeq" id="WP_079491669.1">
    <property type="nucleotide sequence ID" value="NZ_FUZT01000005.1"/>
</dbReference>
<evidence type="ECO:0000256" key="4">
    <source>
        <dbReference type="ARBA" id="ARBA00023004"/>
    </source>
</evidence>
<dbReference type="AlphaFoldDB" id="A0A1T5KZR8"/>
<organism evidence="8 9">
    <name type="scientific">Maledivibacter halophilus</name>
    <dbReference type="NCBI Taxonomy" id="36842"/>
    <lineage>
        <taxon>Bacteria</taxon>
        <taxon>Bacillati</taxon>
        <taxon>Bacillota</taxon>
        <taxon>Clostridia</taxon>
        <taxon>Peptostreptococcales</taxon>
        <taxon>Caminicellaceae</taxon>
        <taxon>Maledivibacter</taxon>
    </lineage>
</organism>
<evidence type="ECO:0000259" key="7">
    <source>
        <dbReference type="PROSITE" id="PS51085"/>
    </source>
</evidence>
<reference evidence="8 9" key="1">
    <citation type="submission" date="2017-02" db="EMBL/GenBank/DDBJ databases">
        <authorList>
            <person name="Peterson S.W."/>
        </authorList>
    </citation>
    <scope>NUCLEOTIDE SEQUENCE [LARGE SCALE GENOMIC DNA]</scope>
    <source>
        <strain evidence="8 9">M1</strain>
    </source>
</reference>
<keyword evidence="5" id="KW-0411">Iron-sulfur</keyword>
<keyword evidence="2" id="KW-0479">Metal-binding</keyword>
<dbReference type="FunFam" id="3.10.20.30:FF:000020">
    <property type="entry name" value="Xanthine dehydrogenase iron-sulfur subunit"/>
    <property type="match status" value="1"/>
</dbReference>
<dbReference type="PANTHER" id="PTHR44379:SF5">
    <property type="entry name" value="OXIDOREDUCTASE WITH IRON-SULFUR SUBUNIT"/>
    <property type="match status" value="1"/>
</dbReference>
<feature type="domain" description="2Fe-2S ferredoxin-type" evidence="7">
    <location>
        <begin position="6"/>
        <end position="82"/>
    </location>
</feature>
<gene>
    <name evidence="8" type="ORF">SAMN02194393_02230</name>
</gene>
<keyword evidence="9" id="KW-1185">Reference proteome</keyword>
<dbReference type="InterPro" id="IPR001041">
    <property type="entry name" value="2Fe-2S_ferredoxin-type"/>
</dbReference>